<dbReference type="Gene3D" id="2.40.128.150">
    <property type="entry name" value="Cysteine proteinases"/>
    <property type="match status" value="1"/>
</dbReference>
<dbReference type="PANTHER" id="PTHR11786">
    <property type="entry name" value="N-HYDROXYARYLAMINE O-ACETYLTRANSFERASE"/>
    <property type="match status" value="1"/>
</dbReference>
<sequence length="253" mass="28897">MTFEAEAYLNRIGYKGPREASPEALAALQEHHLLSVPYENLDILQGTPLSLEIDALYDKIVNRGRGGYCFELNAMFGHLLRQLGYEVTDLFARFWRDEPNPPPKRRHHVLKVACGEGQYLCDVGVGGGVPLRPLLLAEGLEQRDGQEVYRLTKEPLFGWMLEEKKGGAWSRLYSFTEEPQLKNDFLMASYWCEHSPDSIFTKSPMVAIRTPEGRRTVAGEEFRTFTPEGVEVFRPANEEERRDALKKFFGIIL</sequence>
<keyword evidence="4" id="KW-1185">Reference proteome</keyword>
<dbReference type="InterPro" id="IPR001447">
    <property type="entry name" value="Arylamine_N-AcTrfase"/>
</dbReference>
<dbReference type="PANTHER" id="PTHR11786:SF0">
    <property type="entry name" value="ARYLAMINE N-ACETYLTRANSFERASE 4-RELATED"/>
    <property type="match status" value="1"/>
</dbReference>
<dbReference type="RefSeq" id="WP_315602817.1">
    <property type="nucleotide sequence ID" value="NZ_CP130318.1"/>
</dbReference>
<accession>A0AA96LB03</accession>
<dbReference type="GO" id="GO:0016407">
    <property type="term" value="F:acetyltransferase activity"/>
    <property type="evidence" value="ECO:0007669"/>
    <property type="project" value="InterPro"/>
</dbReference>
<comment type="similarity">
    <text evidence="1 2">Belongs to the arylamine N-acetyltransferase family.</text>
</comment>
<evidence type="ECO:0000256" key="1">
    <source>
        <dbReference type="ARBA" id="ARBA00006547"/>
    </source>
</evidence>
<protein>
    <submittedName>
        <fullName evidence="3">Arylamine N-acetyltransferase</fullName>
    </submittedName>
</protein>
<reference evidence="3 4" key="1">
    <citation type="submission" date="2022-02" db="EMBL/GenBank/DDBJ databases">
        <title>Paenibacillus sp. MBLB1776 Whole Genome Shotgun Sequencing.</title>
        <authorList>
            <person name="Hwang C.Y."/>
            <person name="Cho E.-S."/>
            <person name="Seo M.-J."/>
        </authorList>
    </citation>
    <scope>NUCLEOTIDE SEQUENCE [LARGE SCALE GENOMIC DNA]</scope>
    <source>
        <strain evidence="3 4">MBLB1776</strain>
    </source>
</reference>
<evidence type="ECO:0000256" key="2">
    <source>
        <dbReference type="RuleBase" id="RU003452"/>
    </source>
</evidence>
<dbReference type="SUPFAM" id="SSF54001">
    <property type="entry name" value="Cysteine proteinases"/>
    <property type="match status" value="1"/>
</dbReference>
<evidence type="ECO:0000313" key="3">
    <source>
        <dbReference type="EMBL" id="WNQ09050.1"/>
    </source>
</evidence>
<dbReference type="Pfam" id="PF00797">
    <property type="entry name" value="Acetyltransf_2"/>
    <property type="match status" value="1"/>
</dbReference>
<dbReference type="KEGG" id="paun:MJA45_15490"/>
<dbReference type="PRINTS" id="PR01543">
    <property type="entry name" value="ANATRNSFRASE"/>
</dbReference>
<dbReference type="Gene3D" id="3.30.2140.10">
    <property type="entry name" value="Arylamine N-acetyltransferase"/>
    <property type="match status" value="1"/>
</dbReference>
<dbReference type="InterPro" id="IPR038765">
    <property type="entry name" value="Papain-like_cys_pep_sf"/>
</dbReference>
<proteinExistence type="inferred from homology"/>
<organism evidence="3 4">
    <name type="scientific">Paenibacillus aurantius</name>
    <dbReference type="NCBI Taxonomy" id="2918900"/>
    <lineage>
        <taxon>Bacteria</taxon>
        <taxon>Bacillati</taxon>
        <taxon>Bacillota</taxon>
        <taxon>Bacilli</taxon>
        <taxon>Bacillales</taxon>
        <taxon>Paenibacillaceae</taxon>
        <taxon>Paenibacillus</taxon>
    </lineage>
</organism>
<name>A0AA96LB03_9BACL</name>
<dbReference type="AlphaFoldDB" id="A0AA96LB03"/>
<gene>
    <name evidence="3" type="ORF">MJA45_15490</name>
</gene>
<dbReference type="EMBL" id="CP130318">
    <property type="protein sequence ID" value="WNQ09050.1"/>
    <property type="molecule type" value="Genomic_DNA"/>
</dbReference>
<dbReference type="Proteomes" id="UP001305702">
    <property type="component" value="Chromosome"/>
</dbReference>
<evidence type="ECO:0000313" key="4">
    <source>
        <dbReference type="Proteomes" id="UP001305702"/>
    </source>
</evidence>